<sequence length="1155" mass="134786">MDSLEQKLFDIKRKKILIKQNKINQIPYKYIENSDWLMRVTDNIFFNKKDNTFIVDQARDEKTFLSYKEANFDYSILPNSKSELNLNKGTLKVNFIGEVEGDLEVFLQIDEYTKNEHYRTHFIKLNENNEINLDSKIYNIRLAISIKGAGKFKINEASIDGSNFWIDSSMNIKENYSYIPEYNWYYSNNDKIVYDKVISGFFISSVDQTESLIYGGPSFKTELDHEHKNVENHYVEFYGKKDKDVKVELLILYTINSTTKKVSISLNESRTIEVPKNANSYKIYLEVQGKGFFKIEDIIISGFNYWPSKSEDIEEDLISIENPNNIINLNQQNIKNWNQHGLKLSYNKWNQQFKVNLKGKQFLSLSINEYEKFIPAKGKIYEILPKGKVSEKVKLSLGIIAKLPDNNKKVYQIPFNFIKFIQFPETILDIDFYLKVEGNGYFSGLTVEIKENPEEVTSEVILSLEKEDWFTNLNQVTLRNTEDSLVIQSKLDSGVNKYISYRESNNTFNIPPTLSILNINPNSSYEFNIRVTKDDTVQLIPMIVGYSEDEKIEVQQIKVNAKTIIKPHPGITSIRIALRLGGKGECIINSFTIKEKPIITSKAIPSYANKLEVEKTQIVEPKPISEIRMAVIFDEFTESCFKHECKVIKFSPDNWMEVLTREQPDLLMVESAWKGNDGTWERRVGSYGEENNRPLFELIDWCNENGIPTVFWNKEDPIHFERFINIAKLFDYVFTTDENTVPKYIERLGHTRVGAMPFAAQPKIHNPIKFVDEREEKACFAGSYYSHHKERSIDMEALLDAASEFGLDIFDRNYEKTSKGLMPNHTFPDRFKPFIKGSLRYYEIDKAYKGYKVTMNVNTVKLSDTMFSRRVYESLACGTPVVSNYSKGIVNMFNGIVFSSDKYEELKTYFRDLLKNEEIYKRISHLGIREVLNKHTYKLRLFNIVSKLGISVNASLPEVTVIGIADNSDDLEYLIEQFNRQSYKNKKLFILVDTFTNYDKYYKLYNNDQIQLYIKDYVIDKYPNIVEWVDTEFISFFSKDDFYGKNYLHDLVNATNYTNADFIGKKSYCENLEGKIVVNQEESEYEFVTELEPANCIVRTTVFSKESFRQLYSKLLKNELFTGYYKQGRQLLSVDNFNYIKNGRNYTGDTNELEI</sequence>
<evidence type="ECO:0000313" key="3">
    <source>
        <dbReference type="Proteomes" id="UP000676917"/>
    </source>
</evidence>
<dbReference type="Gene3D" id="3.40.50.2000">
    <property type="entry name" value="Glycogen Phosphorylase B"/>
    <property type="match status" value="1"/>
</dbReference>
<dbReference type="SUPFAM" id="SSF53756">
    <property type="entry name" value="UDP-Glycosyltransferase/glycogen phosphorylase"/>
    <property type="match status" value="1"/>
</dbReference>
<dbReference type="AlphaFoldDB" id="A0A920C5K4"/>
<dbReference type="Pfam" id="PF13524">
    <property type="entry name" value="Glyco_trans_1_2"/>
    <property type="match status" value="1"/>
</dbReference>
<dbReference type="RefSeq" id="WP_212920416.1">
    <property type="nucleotide sequence ID" value="NZ_BORP01000002.1"/>
</dbReference>
<protein>
    <recommendedName>
        <fullName evidence="1">Spore protein YkvP/CgeB glycosyl transferase-like domain-containing protein</fullName>
    </recommendedName>
</protein>
<comment type="caution">
    <text evidence="2">The sequence shown here is derived from an EMBL/GenBank/DDBJ whole genome shotgun (WGS) entry which is preliminary data.</text>
</comment>
<gene>
    <name evidence="2" type="ORF">J43TS3_15320</name>
</gene>
<accession>A0A920C5K4</accession>
<dbReference type="Proteomes" id="UP000676917">
    <property type="component" value="Unassembled WGS sequence"/>
</dbReference>
<feature type="domain" description="Spore protein YkvP/CgeB glycosyl transferase-like" evidence="1">
    <location>
        <begin position="835"/>
        <end position="943"/>
    </location>
</feature>
<proteinExistence type="predicted"/>
<dbReference type="EMBL" id="BORP01000002">
    <property type="protein sequence ID" value="GIO26921.1"/>
    <property type="molecule type" value="Genomic_DNA"/>
</dbReference>
<organism evidence="2 3">
    <name type="scientific">Ornithinibacillus bavariensis</name>
    <dbReference type="NCBI Taxonomy" id="545502"/>
    <lineage>
        <taxon>Bacteria</taxon>
        <taxon>Bacillati</taxon>
        <taxon>Bacillota</taxon>
        <taxon>Bacilli</taxon>
        <taxon>Bacillales</taxon>
        <taxon>Bacillaceae</taxon>
        <taxon>Ornithinibacillus</taxon>
    </lineage>
</organism>
<name>A0A920C5K4_9BACI</name>
<reference evidence="2" key="1">
    <citation type="submission" date="2021-03" db="EMBL/GenBank/DDBJ databases">
        <title>Antimicrobial resistance genes in bacteria isolated from Japanese honey, and their potential for conferring macrolide and lincosamide resistance in the American foulbrood pathogen Paenibacillus larvae.</title>
        <authorList>
            <person name="Okamoto M."/>
            <person name="Kumagai M."/>
            <person name="Kanamori H."/>
            <person name="Takamatsu D."/>
        </authorList>
    </citation>
    <scope>NUCLEOTIDE SEQUENCE</scope>
    <source>
        <strain evidence="2">J43TS3</strain>
    </source>
</reference>
<dbReference type="InterPro" id="IPR055259">
    <property type="entry name" value="YkvP/CgeB_Glyco_trans-like"/>
</dbReference>
<keyword evidence="3" id="KW-1185">Reference proteome</keyword>
<evidence type="ECO:0000313" key="2">
    <source>
        <dbReference type="EMBL" id="GIO26921.1"/>
    </source>
</evidence>
<evidence type="ECO:0000259" key="1">
    <source>
        <dbReference type="Pfam" id="PF13524"/>
    </source>
</evidence>